<evidence type="ECO:0000313" key="3">
    <source>
        <dbReference type="Proteomes" id="UP000612893"/>
    </source>
</evidence>
<feature type="transmembrane region" description="Helical" evidence="1">
    <location>
        <begin position="56"/>
        <end position="76"/>
    </location>
</feature>
<dbReference type="EMBL" id="JAEKNR010000200">
    <property type="protein sequence ID" value="MBJ7600376.1"/>
    <property type="molecule type" value="Genomic_DNA"/>
</dbReference>
<keyword evidence="1" id="KW-1133">Transmembrane helix</keyword>
<keyword evidence="1" id="KW-0812">Transmembrane</keyword>
<feature type="transmembrane region" description="Helical" evidence="1">
    <location>
        <begin position="12"/>
        <end position="36"/>
    </location>
</feature>
<dbReference type="AlphaFoldDB" id="A0A934KBU9"/>
<sequence>MSMDIYSSTVELATRTPLFWMLVAMLVTFLATRVVTRRIRAGGPGLGNWTIRGVHVHHQVFGVIAMLVSGGLEFAYRPGPVWSSPLAALFGFGASLTLDEFALWLHLDDVYWSPQGRKSIDAVFIAVLITGLLMVGFTRLDLSGPRHELLAYLAAGFVINLVLSVTCLFKGKPVLGLVGLLVPSIAFVGALRLAKPRSQWAAWRYSADSHKLLRAERRFDAAYEARWNRIRDLIGGAPDL</sequence>
<feature type="transmembrane region" description="Helical" evidence="1">
    <location>
        <begin position="88"/>
        <end position="107"/>
    </location>
</feature>
<dbReference type="Proteomes" id="UP000612893">
    <property type="component" value="Unassembled WGS sequence"/>
</dbReference>
<evidence type="ECO:0008006" key="4">
    <source>
        <dbReference type="Google" id="ProtNLM"/>
    </source>
</evidence>
<gene>
    <name evidence="2" type="ORF">JF922_20170</name>
</gene>
<feature type="transmembrane region" description="Helical" evidence="1">
    <location>
        <begin position="119"/>
        <end position="137"/>
    </location>
</feature>
<evidence type="ECO:0000256" key="1">
    <source>
        <dbReference type="SAM" id="Phobius"/>
    </source>
</evidence>
<reference evidence="2" key="1">
    <citation type="submission" date="2020-10" db="EMBL/GenBank/DDBJ databases">
        <title>Ca. Dormibacterota MAGs.</title>
        <authorList>
            <person name="Montgomery K."/>
        </authorList>
    </citation>
    <scope>NUCLEOTIDE SEQUENCE [LARGE SCALE GENOMIC DNA]</scope>
    <source>
        <strain evidence="2">SC8812_S17_10</strain>
    </source>
</reference>
<keyword evidence="1" id="KW-0472">Membrane</keyword>
<accession>A0A934KBU9</accession>
<dbReference type="RefSeq" id="WP_338204171.1">
    <property type="nucleotide sequence ID" value="NZ_JAEKNR010000200.1"/>
</dbReference>
<keyword evidence="3" id="KW-1185">Reference proteome</keyword>
<proteinExistence type="predicted"/>
<feature type="transmembrane region" description="Helical" evidence="1">
    <location>
        <begin position="149"/>
        <end position="169"/>
    </location>
</feature>
<feature type="transmembrane region" description="Helical" evidence="1">
    <location>
        <begin position="175"/>
        <end position="194"/>
    </location>
</feature>
<organism evidence="2 3">
    <name type="scientific">Candidatus Nephthysia bennettiae</name>
    <dbReference type="NCBI Taxonomy" id="3127016"/>
    <lineage>
        <taxon>Bacteria</taxon>
        <taxon>Bacillati</taxon>
        <taxon>Candidatus Dormiibacterota</taxon>
        <taxon>Candidatus Dormibacteria</taxon>
        <taxon>Candidatus Dormibacterales</taxon>
        <taxon>Candidatus Dormibacteraceae</taxon>
        <taxon>Candidatus Nephthysia</taxon>
    </lineage>
</organism>
<evidence type="ECO:0000313" key="2">
    <source>
        <dbReference type="EMBL" id="MBJ7600376.1"/>
    </source>
</evidence>
<protein>
    <recommendedName>
        <fullName evidence="4">Integral membrane protein</fullName>
    </recommendedName>
</protein>
<name>A0A934KBU9_9BACT</name>
<comment type="caution">
    <text evidence="2">The sequence shown here is derived from an EMBL/GenBank/DDBJ whole genome shotgun (WGS) entry which is preliminary data.</text>
</comment>